<dbReference type="EMBL" id="AMQM01005196">
    <property type="status" value="NOT_ANNOTATED_CDS"/>
    <property type="molecule type" value="Genomic_DNA"/>
</dbReference>
<proteinExistence type="predicted"/>
<feature type="region of interest" description="Disordered" evidence="1">
    <location>
        <begin position="388"/>
        <end position="432"/>
    </location>
</feature>
<dbReference type="CTD" id="20205333"/>
<dbReference type="RefSeq" id="XP_009020966.1">
    <property type="nucleotide sequence ID" value="XM_009022718.1"/>
</dbReference>
<reference evidence="4" key="1">
    <citation type="submission" date="2012-12" db="EMBL/GenBank/DDBJ databases">
        <authorList>
            <person name="Hellsten U."/>
            <person name="Grimwood J."/>
            <person name="Chapman J.A."/>
            <person name="Shapiro H."/>
            <person name="Aerts A."/>
            <person name="Otillar R.P."/>
            <person name="Terry A.Y."/>
            <person name="Boore J.L."/>
            <person name="Simakov O."/>
            <person name="Marletaz F."/>
            <person name="Cho S.-J."/>
            <person name="Edsinger-Gonzales E."/>
            <person name="Havlak P."/>
            <person name="Kuo D.-H."/>
            <person name="Larsson T."/>
            <person name="Lv J."/>
            <person name="Arendt D."/>
            <person name="Savage R."/>
            <person name="Osoegawa K."/>
            <person name="de Jong P."/>
            <person name="Lindberg D.R."/>
            <person name="Seaver E.C."/>
            <person name="Weisblat D.A."/>
            <person name="Putnam N.H."/>
            <person name="Grigoriev I.V."/>
            <person name="Rokhsar D.S."/>
        </authorList>
    </citation>
    <scope>NUCLEOTIDE SEQUENCE</scope>
</reference>
<gene>
    <name evidence="3" type="primary">20205333</name>
    <name evidence="2" type="ORF">HELRODRAFT_175277</name>
</gene>
<dbReference type="EMBL" id="KB096864">
    <property type="protein sequence ID" value="ESO00795.1"/>
    <property type="molecule type" value="Genomic_DNA"/>
</dbReference>
<dbReference type="KEGG" id="hro:HELRODRAFT_175277"/>
<evidence type="ECO:0000313" key="3">
    <source>
        <dbReference type="EnsemblMetazoa" id="HelroP175277"/>
    </source>
</evidence>
<dbReference type="GeneID" id="20205333"/>
<reference evidence="2 4" key="2">
    <citation type="journal article" date="2013" name="Nature">
        <title>Insights into bilaterian evolution from three spiralian genomes.</title>
        <authorList>
            <person name="Simakov O."/>
            <person name="Marletaz F."/>
            <person name="Cho S.J."/>
            <person name="Edsinger-Gonzales E."/>
            <person name="Havlak P."/>
            <person name="Hellsten U."/>
            <person name="Kuo D.H."/>
            <person name="Larsson T."/>
            <person name="Lv J."/>
            <person name="Arendt D."/>
            <person name="Savage R."/>
            <person name="Osoegawa K."/>
            <person name="de Jong P."/>
            <person name="Grimwood J."/>
            <person name="Chapman J.A."/>
            <person name="Shapiro H."/>
            <person name="Aerts A."/>
            <person name="Otillar R.P."/>
            <person name="Terry A.Y."/>
            <person name="Boore J.L."/>
            <person name="Grigoriev I.V."/>
            <person name="Lindberg D.R."/>
            <person name="Seaver E.C."/>
            <person name="Weisblat D.A."/>
            <person name="Putnam N.H."/>
            <person name="Rokhsar D.S."/>
        </authorList>
    </citation>
    <scope>NUCLEOTIDE SEQUENCE</scope>
</reference>
<feature type="compositionally biased region" description="Acidic residues" evidence="1">
    <location>
        <begin position="632"/>
        <end position="644"/>
    </location>
</feature>
<feature type="compositionally biased region" description="Low complexity" evidence="1">
    <location>
        <begin position="395"/>
        <end position="432"/>
    </location>
</feature>
<reference evidence="3" key="3">
    <citation type="submission" date="2015-06" db="UniProtKB">
        <authorList>
            <consortium name="EnsemblMetazoa"/>
        </authorList>
    </citation>
    <scope>IDENTIFICATION</scope>
</reference>
<dbReference type="EnsemblMetazoa" id="HelroT175277">
    <property type="protein sequence ID" value="HelroP175277"/>
    <property type="gene ID" value="HelroG175277"/>
</dbReference>
<accession>T1F934</accession>
<evidence type="ECO:0000313" key="2">
    <source>
        <dbReference type="EMBL" id="ESO00795.1"/>
    </source>
</evidence>
<protein>
    <submittedName>
        <fullName evidence="2 3">Uncharacterized protein</fullName>
    </submittedName>
</protein>
<dbReference type="InParanoid" id="T1F934"/>
<evidence type="ECO:0000313" key="4">
    <source>
        <dbReference type="Proteomes" id="UP000015101"/>
    </source>
</evidence>
<dbReference type="HOGENOM" id="CLU_421082_0_0_1"/>
<feature type="region of interest" description="Disordered" evidence="1">
    <location>
        <begin position="79"/>
        <end position="105"/>
    </location>
</feature>
<feature type="region of interest" description="Disordered" evidence="1">
    <location>
        <begin position="120"/>
        <end position="147"/>
    </location>
</feature>
<dbReference type="AlphaFoldDB" id="T1F934"/>
<feature type="region of interest" description="Disordered" evidence="1">
    <location>
        <begin position="605"/>
        <end position="651"/>
    </location>
</feature>
<name>T1F934_HELRO</name>
<feature type="compositionally biased region" description="Polar residues" evidence="1">
    <location>
        <begin position="87"/>
        <end position="98"/>
    </location>
</feature>
<dbReference type="Proteomes" id="UP000015101">
    <property type="component" value="Unassembled WGS sequence"/>
</dbReference>
<evidence type="ECO:0000256" key="1">
    <source>
        <dbReference type="SAM" id="MobiDB-lite"/>
    </source>
</evidence>
<keyword evidence="4" id="KW-1185">Reference proteome</keyword>
<organism evidence="3 4">
    <name type="scientific">Helobdella robusta</name>
    <name type="common">Californian leech</name>
    <dbReference type="NCBI Taxonomy" id="6412"/>
    <lineage>
        <taxon>Eukaryota</taxon>
        <taxon>Metazoa</taxon>
        <taxon>Spiralia</taxon>
        <taxon>Lophotrochozoa</taxon>
        <taxon>Annelida</taxon>
        <taxon>Clitellata</taxon>
        <taxon>Hirudinea</taxon>
        <taxon>Rhynchobdellida</taxon>
        <taxon>Glossiphoniidae</taxon>
        <taxon>Helobdella</taxon>
    </lineage>
</organism>
<sequence>MIHVSLMESLSTQKTAIWVSQQQSDYIELHQHTSGPPRKLSTTAAAALEFNSSSNTTPSPPLPRQPIKISSGVKVLRKPRALPPLNPNSFQDSTHGNESPSLNSILSQNSLSDEWHTIARSNHQNPPSSDTPPPPLPAKVYDKKHKTSRLVERGIQCSVEEEIPRNRIGQSKGLSTTISSTVTNKQHKVCHTITMPTAPVQQIIVTPLNHVQRFVFNDLRVKLIEPCISSSSNTAAFMRINNQLGSITQRSSSASSPITVSSPSTTTLIELESITNTTGYRQHVQQNLDSLAGPTQLASTTTATTTQSRVCSNEYVSDPVTPCKKSFNRRYVALKKRLDTNNLTVGLQKLPSCRGFNVKKRGSKLSPSLSSGFICNKCNKCRCKQCRPGSKENNNHSSSSNNKKSGNLYNNSLDNSSNNNINNNTININDDNNNTNTNSNIVNSSRTTNDYFNNNTKLKIENVVDDKKDNNNNDNNIIDIADMNIEKQQRHDTQQTVAKEVEVLLDNGKVYTSQCVQDLSDIDDDYSVDDCVNRKKLNDRSSSTCCCCGGNMLTALLSCFSTFCCCRFRCCKKLSTKRQQQRHNCCNSCFSCLRRTDGCQCDDDDDDDGSGGGGGGRVSDGGGDFDVRNEGDDGQDVVEDDDDDVFHSLTS</sequence>
<feature type="compositionally biased region" description="Gly residues" evidence="1">
    <location>
        <begin position="610"/>
        <end position="624"/>
    </location>
</feature>